<evidence type="ECO:0000256" key="4">
    <source>
        <dbReference type="SAM" id="Coils"/>
    </source>
</evidence>
<dbReference type="PROSITE" id="PS50118">
    <property type="entry name" value="HMG_BOX_2"/>
    <property type="match status" value="1"/>
</dbReference>
<dbReference type="PANTHER" id="PTHR35084">
    <property type="entry name" value="TCF3 FUSION PARTNER"/>
    <property type="match status" value="1"/>
</dbReference>
<evidence type="ECO:0000256" key="2">
    <source>
        <dbReference type="ARBA" id="ARBA00023242"/>
    </source>
</evidence>
<feature type="DNA-binding region" description="HMG box" evidence="3">
    <location>
        <begin position="141"/>
        <end position="214"/>
    </location>
</feature>
<feature type="domain" description="HMG box" evidence="5">
    <location>
        <begin position="141"/>
        <end position="214"/>
    </location>
</feature>
<dbReference type="Pfam" id="PF00505">
    <property type="entry name" value="HMG_box"/>
    <property type="match status" value="1"/>
</dbReference>
<evidence type="ECO:0000256" key="1">
    <source>
        <dbReference type="ARBA" id="ARBA00004123"/>
    </source>
</evidence>
<evidence type="ECO:0000313" key="6">
    <source>
        <dbReference type="EnsemblMetazoa" id="G31968.2:cds"/>
    </source>
</evidence>
<keyword evidence="3" id="KW-0238">DNA-binding</keyword>
<dbReference type="OMA" id="RWREAPM"/>
<dbReference type="InterPro" id="IPR033555">
    <property type="entry name" value="TFPT"/>
</dbReference>
<evidence type="ECO:0000259" key="5">
    <source>
        <dbReference type="PROSITE" id="PS50118"/>
    </source>
</evidence>
<evidence type="ECO:0000313" key="7">
    <source>
        <dbReference type="Proteomes" id="UP000005408"/>
    </source>
</evidence>
<sequence length="256" mass="30085">MTETLEAQLETLTNENAFLQKYFSLRKKCEQLQQANEKIVNRIQHVKKLIKRYKRERRFLTNRLDEHGDDYKDAQIPVMWEEDQIHNPLRAMKSSNGKAHGVKHSSDIISAVSPRVLADMGQISSSKSKKKVEKAKDFVGPKKPANAFLLFCQHRRTAVSEEYFKEKHEEISNHELTRRIALEWNILKPDQKKIYFDLYEQEKEQYEREMKIYHEQELSRGIDREPNKGRESSEEVDAAAMEMEAQSAVNALMMDN</sequence>
<accession>A0A8W8M9M5</accession>
<dbReference type="GO" id="GO:0097190">
    <property type="term" value="P:apoptotic signaling pathway"/>
    <property type="evidence" value="ECO:0007669"/>
    <property type="project" value="TreeGrafter"/>
</dbReference>
<dbReference type="InterPro" id="IPR036910">
    <property type="entry name" value="HMG_box_dom_sf"/>
</dbReference>
<dbReference type="AlphaFoldDB" id="A0A8W8M9M5"/>
<dbReference type="EnsemblMetazoa" id="G31968.3">
    <property type="protein sequence ID" value="G31968.3:cds"/>
    <property type="gene ID" value="G31968"/>
</dbReference>
<dbReference type="SMART" id="SM00398">
    <property type="entry name" value="HMG"/>
    <property type="match status" value="1"/>
</dbReference>
<dbReference type="GO" id="GO:0031011">
    <property type="term" value="C:Ino80 complex"/>
    <property type="evidence" value="ECO:0007669"/>
    <property type="project" value="TreeGrafter"/>
</dbReference>
<dbReference type="EnsemblMetazoa" id="G31968.2">
    <property type="protein sequence ID" value="G31968.2:cds"/>
    <property type="gene ID" value="G31968"/>
</dbReference>
<dbReference type="OrthoDB" id="10070927at2759"/>
<dbReference type="InterPro" id="IPR009071">
    <property type="entry name" value="HMG_box_dom"/>
</dbReference>
<dbReference type="Gene3D" id="1.10.30.10">
    <property type="entry name" value="High mobility group box domain"/>
    <property type="match status" value="1"/>
</dbReference>
<comment type="subcellular location">
    <subcellularLocation>
        <location evidence="1">Nucleus</location>
    </subcellularLocation>
</comment>
<dbReference type="Proteomes" id="UP000005408">
    <property type="component" value="Unassembled WGS sequence"/>
</dbReference>
<name>A0A8W8M9M5_MAGGI</name>
<proteinExistence type="predicted"/>
<dbReference type="GO" id="GO:0003677">
    <property type="term" value="F:DNA binding"/>
    <property type="evidence" value="ECO:0007669"/>
    <property type="project" value="UniProtKB-UniRule"/>
</dbReference>
<dbReference type="Pfam" id="PF24245">
    <property type="entry name" value="INO80F"/>
    <property type="match status" value="1"/>
</dbReference>
<organism evidence="6 7">
    <name type="scientific">Magallana gigas</name>
    <name type="common">Pacific oyster</name>
    <name type="synonym">Crassostrea gigas</name>
    <dbReference type="NCBI Taxonomy" id="29159"/>
    <lineage>
        <taxon>Eukaryota</taxon>
        <taxon>Metazoa</taxon>
        <taxon>Spiralia</taxon>
        <taxon>Lophotrochozoa</taxon>
        <taxon>Mollusca</taxon>
        <taxon>Bivalvia</taxon>
        <taxon>Autobranchia</taxon>
        <taxon>Pteriomorphia</taxon>
        <taxon>Ostreida</taxon>
        <taxon>Ostreoidea</taxon>
        <taxon>Ostreidae</taxon>
        <taxon>Magallana</taxon>
    </lineage>
</organism>
<dbReference type="KEGG" id="crg:105344152"/>
<keyword evidence="7" id="KW-1185">Reference proteome</keyword>
<evidence type="ECO:0000256" key="3">
    <source>
        <dbReference type="PROSITE-ProRule" id="PRU00267"/>
    </source>
</evidence>
<dbReference type="GO" id="GO:0043065">
    <property type="term" value="P:positive regulation of apoptotic process"/>
    <property type="evidence" value="ECO:0007669"/>
    <property type="project" value="TreeGrafter"/>
</dbReference>
<keyword evidence="4" id="KW-0175">Coiled coil</keyword>
<protein>
    <recommendedName>
        <fullName evidence="5">HMG box domain-containing protein</fullName>
    </recommendedName>
</protein>
<dbReference type="InterPro" id="IPR056513">
    <property type="entry name" value="INO80F"/>
</dbReference>
<dbReference type="RefSeq" id="XP_011450107.2">
    <property type="nucleotide sequence ID" value="XM_011451805.4"/>
</dbReference>
<dbReference type="CDD" id="cd22016">
    <property type="entry name" value="HMG-box_NHP10-like"/>
    <property type="match status" value="1"/>
</dbReference>
<dbReference type="GeneID" id="105344152"/>
<dbReference type="SUPFAM" id="SSF47095">
    <property type="entry name" value="HMG-box"/>
    <property type="match status" value="1"/>
</dbReference>
<feature type="coiled-coil region" evidence="4">
    <location>
        <begin position="2"/>
        <end position="70"/>
    </location>
</feature>
<dbReference type="PANTHER" id="PTHR35084:SF1">
    <property type="entry name" value="TCF3 FUSION PARTNER"/>
    <property type="match status" value="1"/>
</dbReference>
<dbReference type="EnsemblMetazoa" id="G31968.6">
    <property type="protein sequence ID" value="G31968.6:cds"/>
    <property type="gene ID" value="G31968"/>
</dbReference>
<keyword evidence="2 3" id="KW-0539">Nucleus</keyword>
<reference evidence="6" key="1">
    <citation type="submission" date="2022-08" db="UniProtKB">
        <authorList>
            <consortium name="EnsemblMetazoa"/>
        </authorList>
    </citation>
    <scope>IDENTIFICATION</scope>
    <source>
        <strain evidence="6">05x7-T-G4-1.051#20</strain>
    </source>
</reference>